<accession>A0AAW0UFX9</accession>
<feature type="region of interest" description="Disordered" evidence="1">
    <location>
        <begin position="40"/>
        <end position="83"/>
    </location>
</feature>
<feature type="compositionally biased region" description="Polar residues" evidence="1">
    <location>
        <begin position="45"/>
        <end position="54"/>
    </location>
</feature>
<keyword evidence="3" id="KW-1185">Reference proteome</keyword>
<feature type="compositionally biased region" description="Basic and acidic residues" evidence="1">
    <location>
        <begin position="14"/>
        <end position="23"/>
    </location>
</feature>
<feature type="region of interest" description="Disordered" evidence="1">
    <location>
        <begin position="422"/>
        <end position="460"/>
    </location>
</feature>
<feature type="compositionally biased region" description="Basic residues" evidence="1">
    <location>
        <begin position="797"/>
        <end position="807"/>
    </location>
</feature>
<protein>
    <submittedName>
        <fullName evidence="2">Uncharacterized protein</fullName>
    </submittedName>
</protein>
<feature type="compositionally biased region" description="Basic and acidic residues" evidence="1">
    <location>
        <begin position="226"/>
        <end position="238"/>
    </location>
</feature>
<feature type="compositionally biased region" description="Polar residues" evidence="1">
    <location>
        <begin position="325"/>
        <end position="345"/>
    </location>
</feature>
<sequence>MKDDSSANQSPVSAEKKDHSQLENVKENCISLHEALSPIIKRRTLGQNKLSDLSNVCRDPSSGSQRSEKDKKAPLQIISSSQENQVFPLEERMNGNMFQKGKEMKEDRKKQAVRKKSVISDKENVLSTHMTQAPVRKSKRIRVAPKSKDVIDVLKPVMKNPLNKKQKETKNVLEADKLSKEEASSSEAGNKQADPQPKPKRVTGAKSLKTHSSAAQQSNVTAQSGGKEESDRSCDRTHVATSEKSSCNEKESASTNRDTTVLLRRTKRKSSQQDKDDIAKKAKTGNNDETPKVPGTSTRTIRSVSSAKVDETKGLSRKLLRRSHNISQNKESPSTSGCQGVTQAKSKPPVWASVKGIKITPGKRKSFRINSDTYDFPSSPHEELAEVKRKKVKKSKKQMKKRVKPRTKFTLLITDPSWQRTTSKRMPLLGESSLSTTNRSTASTRYLDDNSEMDAADEASVPSIMSSIRDEEPAEEDFSGFELEGSHDLFLGFEGETRSSFVIPSKNRNGNELVPMTSASVLPTPAISKHISKYIGGSSTPRMENLTGAAGNKKTRTANDSISECFGFNDSEEECELNISPVQQSRQRSALDVTGTSDMTDGELHPATLPSRFSWSSLRPGNRSRASASRSSSMVAQGRSVTFMTNVSQNSQTKITSFAVPTVSKRHPMQRREKPTREEKTTGQDELRDTLSTEADPSDKIEAAEMSVLFDDEELKEDKEPSKTSHPNNKASQVSAKASDKSPEKSFVKAPRRSYDRTSLLEARRKFIEMHGGYADIEDGSSSEEEEEEEQAAQVKLRSKARKKPTKVTKPAKVNKKKEKKSAKAAEGDSKKTAASTSISKKKKKKMDEFDATLEDWASRINSHFSEVDESLLVVE</sequence>
<feature type="compositionally biased region" description="Basic residues" evidence="1">
    <location>
        <begin position="388"/>
        <end position="406"/>
    </location>
</feature>
<feature type="compositionally biased region" description="Basic and acidic residues" evidence="1">
    <location>
        <begin position="822"/>
        <end position="832"/>
    </location>
</feature>
<dbReference type="EMBL" id="JARAKH010000013">
    <property type="protein sequence ID" value="KAK8397597.1"/>
    <property type="molecule type" value="Genomic_DNA"/>
</dbReference>
<comment type="caution">
    <text evidence="2">The sequence shown here is derived from an EMBL/GenBank/DDBJ whole genome shotgun (WGS) entry which is preliminary data.</text>
</comment>
<feature type="compositionally biased region" description="Basic and acidic residues" evidence="1">
    <location>
        <begin position="738"/>
        <end position="747"/>
    </location>
</feature>
<proteinExistence type="predicted"/>
<feature type="compositionally biased region" description="Basic and acidic residues" evidence="1">
    <location>
        <begin position="271"/>
        <end position="280"/>
    </location>
</feature>
<feature type="compositionally biased region" description="Basic and acidic residues" evidence="1">
    <location>
        <begin position="165"/>
        <end position="183"/>
    </location>
</feature>
<gene>
    <name evidence="2" type="ORF">O3P69_004403</name>
</gene>
<feature type="compositionally biased region" description="Polar residues" evidence="1">
    <location>
        <begin position="210"/>
        <end position="224"/>
    </location>
</feature>
<feature type="compositionally biased region" description="Basic and acidic residues" evidence="1">
    <location>
        <begin position="670"/>
        <end position="703"/>
    </location>
</feature>
<feature type="region of interest" description="Disordered" evidence="1">
    <location>
        <begin position="367"/>
        <end position="406"/>
    </location>
</feature>
<dbReference type="AlphaFoldDB" id="A0AAW0UFX9"/>
<feature type="compositionally biased region" description="Polar residues" evidence="1">
    <location>
        <begin position="295"/>
        <end position="306"/>
    </location>
</feature>
<feature type="region of interest" description="Disordered" evidence="1">
    <location>
        <begin position="1"/>
        <end position="23"/>
    </location>
</feature>
<evidence type="ECO:0000313" key="2">
    <source>
        <dbReference type="EMBL" id="KAK8397597.1"/>
    </source>
</evidence>
<feature type="region of interest" description="Disordered" evidence="1">
    <location>
        <begin position="580"/>
        <end position="635"/>
    </location>
</feature>
<feature type="compositionally biased region" description="Low complexity" evidence="1">
    <location>
        <begin position="623"/>
        <end position="633"/>
    </location>
</feature>
<evidence type="ECO:0000313" key="3">
    <source>
        <dbReference type="Proteomes" id="UP001487740"/>
    </source>
</evidence>
<feature type="compositionally biased region" description="Polar residues" evidence="1">
    <location>
        <begin position="724"/>
        <end position="736"/>
    </location>
</feature>
<feature type="region of interest" description="Disordered" evidence="1">
    <location>
        <begin position="775"/>
        <end position="847"/>
    </location>
</feature>
<evidence type="ECO:0000256" key="1">
    <source>
        <dbReference type="SAM" id="MobiDB-lite"/>
    </source>
</evidence>
<feature type="compositionally biased region" description="Polar residues" evidence="1">
    <location>
        <begin position="580"/>
        <end position="599"/>
    </location>
</feature>
<feature type="compositionally biased region" description="Basic residues" evidence="1">
    <location>
        <begin position="136"/>
        <end position="145"/>
    </location>
</feature>
<name>A0AAW0UFX9_SCYPA</name>
<feature type="compositionally biased region" description="Basic and acidic residues" evidence="1">
    <location>
        <begin position="100"/>
        <end position="110"/>
    </location>
</feature>
<feature type="compositionally biased region" description="Basic residues" evidence="1">
    <location>
        <begin position="315"/>
        <end position="324"/>
    </location>
</feature>
<feature type="compositionally biased region" description="Acidic residues" evidence="1">
    <location>
        <begin position="776"/>
        <end position="791"/>
    </location>
</feature>
<organism evidence="2 3">
    <name type="scientific">Scylla paramamosain</name>
    <name type="common">Mud crab</name>
    <dbReference type="NCBI Taxonomy" id="85552"/>
    <lineage>
        <taxon>Eukaryota</taxon>
        <taxon>Metazoa</taxon>
        <taxon>Ecdysozoa</taxon>
        <taxon>Arthropoda</taxon>
        <taxon>Crustacea</taxon>
        <taxon>Multicrustacea</taxon>
        <taxon>Malacostraca</taxon>
        <taxon>Eumalacostraca</taxon>
        <taxon>Eucarida</taxon>
        <taxon>Decapoda</taxon>
        <taxon>Pleocyemata</taxon>
        <taxon>Brachyura</taxon>
        <taxon>Eubrachyura</taxon>
        <taxon>Portunoidea</taxon>
        <taxon>Portunidae</taxon>
        <taxon>Portuninae</taxon>
        <taxon>Scylla</taxon>
    </lineage>
</organism>
<reference evidence="2 3" key="1">
    <citation type="submission" date="2023-03" db="EMBL/GenBank/DDBJ databases">
        <title>High-quality genome of Scylla paramamosain provides insights in environmental adaptation.</title>
        <authorList>
            <person name="Zhang L."/>
        </authorList>
    </citation>
    <scope>NUCLEOTIDE SEQUENCE [LARGE SCALE GENOMIC DNA]</scope>
    <source>
        <strain evidence="2">LZ_2023a</strain>
        <tissue evidence="2">Muscle</tissue>
    </source>
</reference>
<feature type="compositionally biased region" description="Polar residues" evidence="1">
    <location>
        <begin position="1"/>
        <end position="12"/>
    </location>
</feature>
<feature type="region of interest" description="Disordered" evidence="1">
    <location>
        <begin position="654"/>
        <end position="759"/>
    </location>
</feature>
<dbReference type="Proteomes" id="UP001487740">
    <property type="component" value="Unassembled WGS sequence"/>
</dbReference>
<feature type="compositionally biased region" description="Polar residues" evidence="1">
    <location>
        <begin position="432"/>
        <end position="444"/>
    </location>
</feature>
<feature type="region of interest" description="Disordered" evidence="1">
    <location>
        <begin position="97"/>
        <end position="349"/>
    </location>
</feature>